<comment type="cofactor">
    <cofactor evidence="1">
        <name>Zn(2+)</name>
        <dbReference type="ChEBI" id="CHEBI:29105"/>
    </cofactor>
</comment>
<evidence type="ECO:0000313" key="5">
    <source>
        <dbReference type="EMBL" id="CAI2369656.1"/>
    </source>
</evidence>
<reference evidence="5" key="1">
    <citation type="submission" date="2023-07" db="EMBL/GenBank/DDBJ databases">
        <authorList>
            <consortium name="AG Swart"/>
            <person name="Singh M."/>
            <person name="Singh A."/>
            <person name="Seah K."/>
            <person name="Emmerich C."/>
        </authorList>
    </citation>
    <scope>NUCLEOTIDE SEQUENCE</scope>
    <source>
        <strain evidence="5">DP1</strain>
    </source>
</reference>
<dbReference type="Proteomes" id="UP001295684">
    <property type="component" value="Unassembled WGS sequence"/>
</dbReference>
<evidence type="ECO:0000256" key="3">
    <source>
        <dbReference type="PROSITE-ProRule" id="PRU01379"/>
    </source>
</evidence>
<dbReference type="GO" id="GO:0004181">
    <property type="term" value="F:metallocarboxypeptidase activity"/>
    <property type="evidence" value="ECO:0007669"/>
    <property type="project" value="InterPro"/>
</dbReference>
<comment type="similarity">
    <text evidence="2 3">Belongs to the peptidase M14 family.</text>
</comment>
<dbReference type="PANTHER" id="PTHR12756:SF11">
    <property type="entry name" value="CYTOSOLIC CARBOXYPEPTIDASE 1"/>
    <property type="match status" value="1"/>
</dbReference>
<evidence type="ECO:0000256" key="1">
    <source>
        <dbReference type="ARBA" id="ARBA00001947"/>
    </source>
</evidence>
<dbReference type="InterPro" id="IPR000834">
    <property type="entry name" value="Peptidase_M14"/>
</dbReference>
<feature type="domain" description="Peptidase M14" evidence="4">
    <location>
        <begin position="473"/>
        <end position="863"/>
    </location>
</feature>
<evidence type="ECO:0000256" key="2">
    <source>
        <dbReference type="ARBA" id="ARBA00005988"/>
    </source>
</evidence>
<protein>
    <recommendedName>
        <fullName evidence="4">Peptidase M14 domain-containing protein</fullName>
    </recommendedName>
</protein>
<dbReference type="GO" id="GO:0006508">
    <property type="term" value="P:proteolysis"/>
    <property type="evidence" value="ECO:0007669"/>
    <property type="project" value="InterPro"/>
</dbReference>
<gene>
    <name evidence="5" type="ORF">ECRASSUSDP1_LOCUS10959</name>
</gene>
<keyword evidence="6" id="KW-1185">Reference proteome</keyword>
<dbReference type="InterPro" id="IPR050821">
    <property type="entry name" value="Cytosolic_carboxypeptidase"/>
</dbReference>
<dbReference type="GO" id="GO:0008270">
    <property type="term" value="F:zinc ion binding"/>
    <property type="evidence" value="ECO:0007669"/>
    <property type="project" value="InterPro"/>
</dbReference>
<evidence type="ECO:0000259" key="4">
    <source>
        <dbReference type="PROSITE" id="PS52035"/>
    </source>
</evidence>
<sequence length="1040" mass="120703">MADRNNTGLRRRHDLDASPYSKCFSSDTAERRKKPYTNFDDYMSDSSISPFRNEILRKIKAPVKKESNESILLRNIQRQVKEVKLKSNEKQRLSINYSAHILDSANSIPEINLETKHNNKNSVYSDGEDNHLRHALNIQEDYSIKHFGDDESCKSGDSEFPSSKDCLNYKCIYSKDRFISCPEGIARQCKKFYQHDLDKLLLSEIYSKEIFNKACTVELTSNNVFPYDISSQDNKTDRIFSDGKPWRNLINTCIPRYNSPMVNRQCCPRFSVPLKGSLDITQEDIDSQTLLLFNSRFESGNLERAYKIKEIYKVPELSIRKSGMSKNHTSKIVGASKYRAATSQSKVKLEARYDLFLTPDSSFGNKPNKKGEFTKFKLTKHTQWFYYSTKNFAKDLRITFAIKNLYKKKSAYTKGMQPFVFSLKKHKETGIGWHRGGELIRYTQNFDKPEQYTLRFVYTYEYEDDIVYFAHFQPYTFTRLKCLLHKLKKYVKNQNQMQIFELCRTVSNIPCYCLKICNSLLADKNSKIIFLTCRVHPGESNSSFMLEGILKQLLSCNELKTKFVYYIIPILNPDGVYYGRYRCNMTGADLNRIWHIPSRYFHPTIFYTKELLKRLHNGDFFRSKDDLNRSTQNVKQEQKVLHIPNHDNSKTPNAKFKIKKNSIKISTKMKQSLHSKKISKTTVPDDLDEKIENVILFVDIHGHSIADSIFMYGCKGSNPAESSEIKEMPYLLASDLLSKAQEKLARPRKANLNCDACMISQCTSHNNIEYEARIFSKDGCKFVNEKSKENTGRVVVFKEIGVKNSYTLESSYFRACPETMKTANPDCVPPSSSIRYNNYLIDTRVIRIGEDNLIEFGKFFAYVTNHYLHYKKAHQSAKIIEILGEEEEKVRVDDNKIEAVSQPKIMSVKKNAGIESFANNKRQPKFSASNERTLPAVSASAMRNKMDRPGKRTFLKKIKAKNTNLRIFRGENEPKPTQTCNIIDISHTLNSNFKAQYKSIGHRANDEYIKDTMNKYNEVAPQMSLIKFLQRHRRFKDLQN</sequence>
<dbReference type="SUPFAM" id="SSF53187">
    <property type="entry name" value="Zn-dependent exopeptidases"/>
    <property type="match status" value="1"/>
</dbReference>
<proteinExistence type="inferred from homology"/>
<dbReference type="Gene3D" id="3.40.630.10">
    <property type="entry name" value="Zn peptidases"/>
    <property type="match status" value="1"/>
</dbReference>
<feature type="active site" description="Proton donor/acceptor" evidence="3">
    <location>
        <position position="809"/>
    </location>
</feature>
<organism evidence="5 6">
    <name type="scientific">Euplotes crassus</name>
    <dbReference type="NCBI Taxonomy" id="5936"/>
    <lineage>
        <taxon>Eukaryota</taxon>
        <taxon>Sar</taxon>
        <taxon>Alveolata</taxon>
        <taxon>Ciliophora</taxon>
        <taxon>Intramacronucleata</taxon>
        <taxon>Spirotrichea</taxon>
        <taxon>Hypotrichia</taxon>
        <taxon>Euplotida</taxon>
        <taxon>Euplotidae</taxon>
        <taxon>Moneuplotes</taxon>
    </lineage>
</organism>
<comment type="caution">
    <text evidence="5">The sequence shown here is derived from an EMBL/GenBank/DDBJ whole genome shotgun (WGS) entry which is preliminary data.</text>
</comment>
<dbReference type="Gene3D" id="2.60.40.3120">
    <property type="match status" value="1"/>
</dbReference>
<name>A0AAD1XFL3_EUPCR</name>
<dbReference type="PROSITE" id="PS52035">
    <property type="entry name" value="PEPTIDASE_M14"/>
    <property type="match status" value="1"/>
</dbReference>
<dbReference type="AlphaFoldDB" id="A0AAD1XFL3"/>
<dbReference type="PANTHER" id="PTHR12756">
    <property type="entry name" value="CYTOSOLIC CARBOXYPEPTIDASE"/>
    <property type="match status" value="1"/>
</dbReference>
<accession>A0AAD1XFL3</accession>
<evidence type="ECO:0000313" key="6">
    <source>
        <dbReference type="Proteomes" id="UP001295684"/>
    </source>
</evidence>
<dbReference type="Pfam" id="PF00246">
    <property type="entry name" value="Peptidase_M14"/>
    <property type="match status" value="1"/>
</dbReference>
<dbReference type="EMBL" id="CAMPGE010010809">
    <property type="protein sequence ID" value="CAI2369656.1"/>
    <property type="molecule type" value="Genomic_DNA"/>
</dbReference>